<evidence type="ECO:0000256" key="1">
    <source>
        <dbReference type="ARBA" id="ARBA00004651"/>
    </source>
</evidence>
<evidence type="ECO:0000313" key="7">
    <source>
        <dbReference type="EMBL" id="MCY0387615.1"/>
    </source>
</evidence>
<feature type="domain" description="ABC transmembrane type-1" evidence="6">
    <location>
        <begin position="68"/>
        <end position="267"/>
    </location>
</feature>
<evidence type="ECO:0000256" key="2">
    <source>
        <dbReference type="ARBA" id="ARBA00022692"/>
    </source>
</evidence>
<feature type="transmembrane region" description="Helical" evidence="5">
    <location>
        <begin position="139"/>
        <end position="158"/>
    </location>
</feature>
<evidence type="ECO:0000259" key="6">
    <source>
        <dbReference type="PROSITE" id="PS50928"/>
    </source>
</evidence>
<dbReference type="CDD" id="cd06261">
    <property type="entry name" value="TM_PBP2"/>
    <property type="match status" value="2"/>
</dbReference>
<evidence type="ECO:0000256" key="5">
    <source>
        <dbReference type="RuleBase" id="RU363032"/>
    </source>
</evidence>
<dbReference type="PANTHER" id="PTHR42744">
    <property type="entry name" value="BINDING-PROTEIN-DEPENDENT TRANSPORT SYSTEMS INNER MEMBRANE COMPONENT"/>
    <property type="match status" value="1"/>
</dbReference>
<feature type="transmembrane region" description="Helical" evidence="5">
    <location>
        <begin position="207"/>
        <end position="231"/>
    </location>
</feature>
<dbReference type="SUPFAM" id="SSF161098">
    <property type="entry name" value="MetI-like"/>
    <property type="match status" value="2"/>
</dbReference>
<dbReference type="InterPro" id="IPR035906">
    <property type="entry name" value="MetI-like_sf"/>
</dbReference>
<feature type="transmembrane region" description="Helical" evidence="5">
    <location>
        <begin position="67"/>
        <end position="90"/>
    </location>
</feature>
<comment type="subcellular location">
    <subcellularLocation>
        <location evidence="1 5">Cell membrane</location>
        <topology evidence="1 5">Multi-pass membrane protein</topology>
    </subcellularLocation>
</comment>
<dbReference type="PANTHER" id="PTHR42744:SF1">
    <property type="entry name" value="BINDING-PROTEIN-DEPENDENT TRANSPORT SYSTEMS INNER MEMBRANE COMPONENT"/>
    <property type="match status" value="1"/>
</dbReference>
<feature type="transmembrane region" description="Helical" evidence="5">
    <location>
        <begin position="243"/>
        <end position="263"/>
    </location>
</feature>
<feature type="domain" description="ABC transmembrane type-1" evidence="6">
    <location>
        <begin position="407"/>
        <end position="598"/>
    </location>
</feature>
<dbReference type="RefSeq" id="WP_267847345.1">
    <property type="nucleotide sequence ID" value="NZ_JAPMXC010000001.1"/>
</dbReference>
<feature type="transmembrane region" description="Helical" evidence="5">
    <location>
        <begin position="474"/>
        <end position="496"/>
    </location>
</feature>
<keyword evidence="2 5" id="KW-0812">Transmembrane</keyword>
<dbReference type="EMBL" id="JAPMXC010000001">
    <property type="protein sequence ID" value="MCY0387615.1"/>
    <property type="molecule type" value="Genomic_DNA"/>
</dbReference>
<feature type="transmembrane region" description="Helical" evidence="5">
    <location>
        <begin position="517"/>
        <end position="537"/>
    </location>
</feature>
<dbReference type="Pfam" id="PF00528">
    <property type="entry name" value="BPD_transp_1"/>
    <property type="match status" value="2"/>
</dbReference>
<feature type="transmembrane region" description="Helical" evidence="5">
    <location>
        <begin position="367"/>
        <end position="385"/>
    </location>
</feature>
<proteinExistence type="inferred from homology"/>
<dbReference type="Gene3D" id="1.10.3720.10">
    <property type="entry name" value="MetI-like"/>
    <property type="match status" value="2"/>
</dbReference>
<organism evidence="7 8">
    <name type="scientific">Robbsia betulipollinis</name>
    <dbReference type="NCBI Taxonomy" id="2981849"/>
    <lineage>
        <taxon>Bacteria</taxon>
        <taxon>Pseudomonadati</taxon>
        <taxon>Pseudomonadota</taxon>
        <taxon>Betaproteobacteria</taxon>
        <taxon>Burkholderiales</taxon>
        <taxon>Burkholderiaceae</taxon>
        <taxon>Robbsia</taxon>
    </lineage>
</organism>
<keyword evidence="8" id="KW-1185">Reference proteome</keyword>
<keyword evidence="4 5" id="KW-0472">Membrane</keyword>
<evidence type="ECO:0000313" key="8">
    <source>
        <dbReference type="Proteomes" id="UP001082899"/>
    </source>
</evidence>
<comment type="similarity">
    <text evidence="5">Belongs to the binding-protein-dependent transport system permease family.</text>
</comment>
<feature type="transmembrane region" description="Helical" evidence="5">
    <location>
        <begin position="446"/>
        <end position="468"/>
    </location>
</feature>
<comment type="caution">
    <text evidence="7">The sequence shown here is derived from an EMBL/GenBank/DDBJ whole genome shotgun (WGS) entry which is preliminary data.</text>
</comment>
<keyword evidence="3 5" id="KW-1133">Transmembrane helix</keyword>
<protein>
    <submittedName>
        <fullName evidence="7">ABC transporter permease subunit</fullName>
    </submittedName>
</protein>
<feature type="transmembrane region" description="Helical" evidence="5">
    <location>
        <begin position="579"/>
        <end position="598"/>
    </location>
</feature>
<dbReference type="PROSITE" id="PS50928">
    <property type="entry name" value="ABC_TM1"/>
    <property type="match status" value="2"/>
</dbReference>
<feature type="transmembrane region" description="Helical" evidence="5">
    <location>
        <begin position="25"/>
        <end position="47"/>
    </location>
</feature>
<evidence type="ECO:0000256" key="3">
    <source>
        <dbReference type="ARBA" id="ARBA00022989"/>
    </source>
</evidence>
<gene>
    <name evidence="7" type="ORF">OVY01_10295</name>
</gene>
<feature type="transmembrane region" description="Helical" evidence="5">
    <location>
        <begin position="405"/>
        <end position="434"/>
    </location>
</feature>
<feature type="transmembrane region" description="Helical" evidence="5">
    <location>
        <begin position="102"/>
        <end position="127"/>
    </location>
</feature>
<dbReference type="InterPro" id="IPR000515">
    <property type="entry name" value="MetI-like"/>
</dbReference>
<sequence length="612" mass="68105">MRQTPETLSGANVSAWRLRPNRWDFVAFPMILGLLAMAAVGFHQTLAPMSTLAAEPISLDPSRLPEYALRTTLRMLAAMIASLVFTLAYGTLAAKSRRAEKILVPILDILQSVPVLGFISFTVTFFLALFPGRVLGAELAAIFAIFTSQAWNMTFSFYQSLRTVPRDLDEVSKNFQLTAWQRFWKLDVPFSMPGLVWNMMMSMSGGWFFVVASEAITVGNHTFALPGIGAYLAQAIDAQNTRAIGWVIVTMVVVILLYDQLLFRPLVAWADKFRMETTGSQHQPHSWLLDLIRKTRLIHQLLVPAGWVLATLARLPVKLPLPARVTAWLGSGRETTAALGRGLERGLERRLGRRAGQRRRLRLSTRAVDLLLAAVLLGMTLYFGWRVVHYMSATVSLHDVLHVFGLGLITLLRVSVLMLLASLVWVPVGILVGLRPALAEKVQPLAQFLAAFPANLLFPVFVIVIVRYHLNADIWLSPLIVLGTQWYILFNVVAGASAFPNDFREVATNLRIRGWQWWFKVMLPGVFPYYITGAITASGGAWNASIVAEAVSWGNSKVVAHGLGAYVAETTAAGDYPHIILGIAVMSLYVTLFNRLLWRPLYAYAETRLRFD</sequence>
<accession>A0ABT3ZMY3</accession>
<evidence type="ECO:0000256" key="4">
    <source>
        <dbReference type="ARBA" id="ARBA00023136"/>
    </source>
</evidence>
<keyword evidence="5" id="KW-0813">Transport</keyword>
<dbReference type="Proteomes" id="UP001082899">
    <property type="component" value="Unassembled WGS sequence"/>
</dbReference>
<name>A0ABT3ZMY3_9BURK</name>
<reference evidence="7" key="1">
    <citation type="submission" date="2022-11" db="EMBL/GenBank/DDBJ databases">
        <title>Robbsia betulipollinis sp. nov., isolated from pollen of birch (Betula pendula).</title>
        <authorList>
            <person name="Shi H."/>
            <person name="Ambika Manirajan B."/>
            <person name="Ratering S."/>
            <person name="Geissler-Plaum R."/>
            <person name="Schnell S."/>
        </authorList>
    </citation>
    <scope>NUCLEOTIDE SEQUENCE</scope>
    <source>
        <strain evidence="7">Bb-Pol-6</strain>
    </source>
</reference>